<accession>A0A084EDG2</accession>
<name>A0A084EDG2_SPHYA</name>
<evidence type="ECO:0000313" key="1">
    <source>
        <dbReference type="EMBL" id="KEZ16004.1"/>
    </source>
</evidence>
<protein>
    <submittedName>
        <fullName evidence="1">Uncharacterized protein</fullName>
    </submittedName>
</protein>
<dbReference type="AlphaFoldDB" id="A0A084EDG2"/>
<proteinExistence type="predicted"/>
<dbReference type="Proteomes" id="UP000028534">
    <property type="component" value="Unassembled WGS sequence"/>
</dbReference>
<dbReference type="PATRIC" id="fig|13690.10.peg.4410"/>
<comment type="caution">
    <text evidence="1">The sequence shown here is derived from an EMBL/GenBank/DDBJ whole genome shotgun (WGS) entry which is preliminary data.</text>
</comment>
<sequence>MSMADIIERVVVLRAEAGFDVPDLWLTFYLSGSLASLDRVAEALSRMEAVNLADGDGGFLYPKLRAPEATEDIASLIEQVGQITKQCGATLLSVDLDTSRDPSTSRFAEIIRYDD</sequence>
<evidence type="ECO:0000313" key="2">
    <source>
        <dbReference type="Proteomes" id="UP000028534"/>
    </source>
</evidence>
<gene>
    <name evidence="1" type="ORF">CP98_04286</name>
</gene>
<reference evidence="1 2" key="1">
    <citation type="submission" date="2014-03" db="EMBL/GenBank/DDBJ databases">
        <title>Genome sequence of Sphingobium yanoikuyae B1.</title>
        <authorList>
            <person name="Gan H.M."/>
            <person name="Gan H.Y."/>
            <person name="Savka M.A."/>
        </authorList>
    </citation>
    <scope>NUCLEOTIDE SEQUENCE [LARGE SCALE GENOMIC DNA]</scope>
    <source>
        <strain evidence="1 2">B1</strain>
    </source>
</reference>
<dbReference type="EMBL" id="JGVR01000036">
    <property type="protein sequence ID" value="KEZ16004.1"/>
    <property type="molecule type" value="Genomic_DNA"/>
</dbReference>
<dbReference type="eggNOG" id="ENOG5032M7X">
    <property type="taxonomic scope" value="Bacteria"/>
</dbReference>
<organism evidence="1 2">
    <name type="scientific">Sphingobium yanoikuyae</name>
    <name type="common">Sphingomonas yanoikuyae</name>
    <dbReference type="NCBI Taxonomy" id="13690"/>
    <lineage>
        <taxon>Bacteria</taxon>
        <taxon>Pseudomonadati</taxon>
        <taxon>Pseudomonadota</taxon>
        <taxon>Alphaproteobacteria</taxon>
        <taxon>Sphingomonadales</taxon>
        <taxon>Sphingomonadaceae</taxon>
        <taxon>Sphingobium</taxon>
    </lineage>
</organism>